<keyword evidence="1" id="KW-0472">Membrane</keyword>
<organism evidence="3 4">
    <name type="scientific">Streptomyces akebiae</name>
    <dbReference type="NCBI Taxonomy" id="2865673"/>
    <lineage>
        <taxon>Bacteria</taxon>
        <taxon>Bacillati</taxon>
        <taxon>Actinomycetota</taxon>
        <taxon>Actinomycetes</taxon>
        <taxon>Kitasatosporales</taxon>
        <taxon>Streptomycetaceae</taxon>
        <taxon>Streptomyces</taxon>
    </lineage>
</organism>
<evidence type="ECO:0000313" key="4">
    <source>
        <dbReference type="Proteomes" id="UP000827138"/>
    </source>
</evidence>
<keyword evidence="4" id="KW-1185">Reference proteome</keyword>
<evidence type="ECO:0000259" key="2">
    <source>
        <dbReference type="Pfam" id="PF21806"/>
    </source>
</evidence>
<feature type="transmembrane region" description="Helical" evidence="1">
    <location>
        <begin position="20"/>
        <end position="41"/>
    </location>
</feature>
<dbReference type="EMBL" id="CP080647">
    <property type="protein sequence ID" value="QYX75665.1"/>
    <property type="molecule type" value="Genomic_DNA"/>
</dbReference>
<accession>A0ABX8XIT4</accession>
<dbReference type="Proteomes" id="UP000827138">
    <property type="component" value="Chromosome"/>
</dbReference>
<dbReference type="Pfam" id="PF21806">
    <property type="entry name" value="DUF6879"/>
    <property type="match status" value="1"/>
</dbReference>
<proteinExistence type="predicted"/>
<evidence type="ECO:0000256" key="1">
    <source>
        <dbReference type="SAM" id="Phobius"/>
    </source>
</evidence>
<keyword evidence="1" id="KW-1133">Transmembrane helix</keyword>
<reference evidence="3 4" key="1">
    <citation type="submission" date="2021-08" db="EMBL/GenBank/DDBJ databases">
        <authorList>
            <person name="Ping M."/>
        </authorList>
    </citation>
    <scope>NUCLEOTIDE SEQUENCE [LARGE SCALE GENOMIC DNA]</scope>
    <source>
        <strain evidence="3 4">MG28</strain>
    </source>
</reference>
<keyword evidence="1" id="KW-0812">Transmembrane</keyword>
<evidence type="ECO:0000313" key="3">
    <source>
        <dbReference type="EMBL" id="QYX75665.1"/>
    </source>
</evidence>
<gene>
    <name evidence="3" type="ORF">K1J60_03260</name>
</gene>
<feature type="transmembrane region" description="Helical" evidence="1">
    <location>
        <begin position="48"/>
        <end position="68"/>
    </location>
</feature>
<name>A0ABX8XIT4_9ACTN</name>
<feature type="domain" description="DUF6879" evidence="2">
    <location>
        <begin position="236"/>
        <end position="316"/>
    </location>
</feature>
<dbReference type="InterPro" id="IPR049244">
    <property type="entry name" value="DUF6879"/>
</dbReference>
<dbReference type="RefSeq" id="WP_220644822.1">
    <property type="nucleotide sequence ID" value="NZ_CP080647.1"/>
</dbReference>
<sequence length="324" mass="36083">MQGDPGTPGPATMGVRVAPLVLKVLITVVVSTVAYVLTNLVDQSGDELWKIAVAVVIGGSALIVQYMVDFEQRLATVETGHRERSRRLEEHFDHLSDAAALLSDLDEAGMSTSDAKRLIKSLRRVGQQGPEIVKAFARSEVESLASVVTDLTGMSAHWPRDNNEWLIRLTQCAQRTIDATSSSVDQPFWGTDSAGPYLDAQTEAMALRRVTIRRLFMIKETEADNPVVMARFTRLCQAQRNVGITVRYLVLPPSPEEQPHPRPAARDVVIFDTDLYLEFEPDQLGVNVKTTLDAQRERVNRQVRWFNALWARAREIAPDADPVI</sequence>
<protein>
    <recommendedName>
        <fullName evidence="2">DUF6879 domain-containing protein</fullName>
    </recommendedName>
</protein>